<evidence type="ECO:0000313" key="2">
    <source>
        <dbReference type="EMBL" id="MBO0415850.1"/>
    </source>
</evidence>
<organism evidence="2 3">
    <name type="scientific">Chromobacterium haemolyticum</name>
    <dbReference type="NCBI Taxonomy" id="394935"/>
    <lineage>
        <taxon>Bacteria</taxon>
        <taxon>Pseudomonadati</taxon>
        <taxon>Pseudomonadota</taxon>
        <taxon>Betaproteobacteria</taxon>
        <taxon>Neisseriales</taxon>
        <taxon>Chromobacteriaceae</taxon>
        <taxon>Chromobacterium</taxon>
    </lineage>
</organism>
<dbReference type="InterPro" id="IPR036937">
    <property type="entry name" value="Adhesion_dom_fimbrial_sf"/>
</dbReference>
<dbReference type="InterPro" id="IPR011228">
    <property type="entry name" value="UCP029766"/>
</dbReference>
<dbReference type="EMBL" id="JAFLRD010000007">
    <property type="protein sequence ID" value="MBO0415850.1"/>
    <property type="molecule type" value="Genomic_DNA"/>
</dbReference>
<proteinExistence type="predicted"/>
<dbReference type="Pfam" id="PF00419">
    <property type="entry name" value="Fimbrial"/>
    <property type="match status" value="1"/>
</dbReference>
<evidence type="ECO:0000259" key="1">
    <source>
        <dbReference type="Pfam" id="PF00419"/>
    </source>
</evidence>
<gene>
    <name evidence="2" type="ORF">J1C50_10005</name>
</gene>
<protein>
    <submittedName>
        <fullName evidence="2">Fimbrial protein</fullName>
    </submittedName>
</protein>
<dbReference type="InterPro" id="IPR000259">
    <property type="entry name" value="Adhesion_dom_fimbrial"/>
</dbReference>
<feature type="domain" description="Fimbrial-type adhesion" evidence="1">
    <location>
        <begin position="281"/>
        <end position="473"/>
    </location>
</feature>
<dbReference type="Proteomes" id="UP000664349">
    <property type="component" value="Unassembled WGS sequence"/>
</dbReference>
<evidence type="ECO:0000313" key="3">
    <source>
        <dbReference type="Proteomes" id="UP000664349"/>
    </source>
</evidence>
<keyword evidence="3" id="KW-1185">Reference proteome</keyword>
<name>A0ABS3GMK0_9NEIS</name>
<dbReference type="Gene3D" id="2.60.40.1090">
    <property type="entry name" value="Fimbrial-type adhesion domain"/>
    <property type="match status" value="1"/>
</dbReference>
<comment type="caution">
    <text evidence="2">The sequence shown here is derived from an EMBL/GenBank/DDBJ whole genome shotgun (WGS) entry which is preliminary data.</text>
</comment>
<dbReference type="PIRSF" id="PIRSF029766">
    <property type="entry name" value="UCP029766"/>
    <property type="match status" value="1"/>
</dbReference>
<dbReference type="RefSeq" id="WP_081574671.1">
    <property type="nucleotide sequence ID" value="NZ_AP019312.1"/>
</dbReference>
<sequence length="473" mass="50853">MTVQHDATVRRRGAAVLLALLGGGLYSVSAEATCYRVSRSTPTTDTNAVDYVEPGKGEVRVWDGAHDGAGQGAMAMTININNEVFQPDGTLLSNKVLSIFDLGSGHTGGYSPEQVLFRCQPTDDPSTFYEYYSTNGDNDTAGKEEMGSAIGLPESYRTIQRGLISRVTNLNTGEYASRYWKRRPLELDMEKDRDSKGWYLIKARHFSNYKIEFFKYSPSKGLNSDSWQDGTAGQNWDNSQPIAYSAFQGGGLSPNLKPNADHASEWSGFYGDWPGAINPYLTVKVRRSASCRVETVTPVAVFPPISAVELEKGGQRTLAIDIHLQCQTGAPGNAGLTGFKSGIEAGETAMGLLVQSANYLAAQKEGLGVPGGSGVTHLLSDGYGVNPDVATGVGVALSRQDGQKLNWLSSEWITGGGNAAGWYPVLQDADTSGNQDGLTRYRARMRATLTRLPGKKVKPGSLNATAQVVVRVQ</sequence>
<accession>A0ABS3GMK0</accession>
<reference evidence="2 3" key="1">
    <citation type="submission" date="2021-03" db="EMBL/GenBank/DDBJ databases">
        <title>First Case of infection caused by Chromobacterium haemolyticum derived from water in China.</title>
        <authorList>
            <person name="Chen J."/>
            <person name="Liu C."/>
        </authorList>
    </citation>
    <scope>NUCLEOTIDE SEQUENCE [LARGE SCALE GENOMIC DNA]</scope>
    <source>
        <strain evidence="2 3">WJ-5</strain>
    </source>
</reference>
<dbReference type="GeneID" id="58558618"/>